<feature type="domain" description="Cation-transporting P-type ATPase C-terminal" evidence="5">
    <location>
        <begin position="1"/>
        <end position="149"/>
    </location>
</feature>
<keyword evidence="7" id="KW-1185">Reference proteome</keyword>
<feature type="transmembrane region" description="Helical" evidence="4">
    <location>
        <begin position="31"/>
        <end position="51"/>
    </location>
</feature>
<proteinExistence type="predicted"/>
<dbReference type="GO" id="GO:0005388">
    <property type="term" value="F:P-type calcium transporter activity"/>
    <property type="evidence" value="ECO:0007669"/>
    <property type="project" value="TreeGrafter"/>
</dbReference>
<evidence type="ECO:0000256" key="1">
    <source>
        <dbReference type="ARBA" id="ARBA00004127"/>
    </source>
</evidence>
<name>A0A9W8B1S8_9FUNG</name>
<comment type="subcellular location">
    <subcellularLocation>
        <location evidence="1">Endomembrane system</location>
        <topology evidence="1">Multi-pass membrane protein</topology>
    </subcellularLocation>
</comment>
<dbReference type="GO" id="GO:0005886">
    <property type="term" value="C:plasma membrane"/>
    <property type="evidence" value="ECO:0007669"/>
    <property type="project" value="TreeGrafter"/>
</dbReference>
<dbReference type="OrthoDB" id="3352408at2759"/>
<feature type="transmembrane region" description="Helical" evidence="4">
    <location>
        <begin position="128"/>
        <end position="148"/>
    </location>
</feature>
<evidence type="ECO:0000313" key="7">
    <source>
        <dbReference type="Proteomes" id="UP001151582"/>
    </source>
</evidence>
<dbReference type="PANTHER" id="PTHR24093">
    <property type="entry name" value="CATION TRANSPORTING ATPASE"/>
    <property type="match status" value="1"/>
</dbReference>
<dbReference type="PANTHER" id="PTHR24093:SF369">
    <property type="entry name" value="CALCIUM-TRANSPORTING ATPASE"/>
    <property type="match status" value="1"/>
</dbReference>
<dbReference type="InterPro" id="IPR023298">
    <property type="entry name" value="ATPase_P-typ_TM_dom_sf"/>
</dbReference>
<keyword evidence="2" id="KW-0479">Metal-binding</keyword>
<keyword evidence="4" id="KW-0472">Membrane</keyword>
<evidence type="ECO:0000256" key="3">
    <source>
        <dbReference type="ARBA" id="ARBA00022842"/>
    </source>
</evidence>
<accession>A0A9W8B1S8</accession>
<comment type="caution">
    <text evidence="6">The sequence shown here is derived from an EMBL/GenBank/DDBJ whole genome shotgun (WGS) entry which is preliminary data.</text>
</comment>
<evidence type="ECO:0000256" key="4">
    <source>
        <dbReference type="SAM" id="Phobius"/>
    </source>
</evidence>
<dbReference type="Proteomes" id="UP001151582">
    <property type="component" value="Unassembled WGS sequence"/>
</dbReference>
<keyword evidence="3" id="KW-0460">Magnesium</keyword>
<sequence>PPTDALLKRLPAPRNASLINFQMWRMIFGQAFFQVVINLLLIHLGPAIFHLPDTAEGAAVLRTMVFNSFVFLQIFNELNCRRIDDTLNVFENIHRDYGFLIVQVVVVAAQILIVTFGGLAFGTVPLTGVQWMSTVFIGSLSLPVGLILRLSPDFSRCLGLESAHDQERRPEVTRASLRWEAAAGDMHKIVQTRRRMSIYGAVRRLPKRSATYA</sequence>
<keyword evidence="4" id="KW-1133">Transmembrane helix</keyword>
<protein>
    <submittedName>
        <fullName evidence="6">Plasma membrane calcium</fullName>
    </submittedName>
</protein>
<evidence type="ECO:0000256" key="2">
    <source>
        <dbReference type="ARBA" id="ARBA00022723"/>
    </source>
</evidence>
<feature type="transmembrane region" description="Helical" evidence="4">
    <location>
        <begin position="57"/>
        <end position="76"/>
    </location>
</feature>
<gene>
    <name evidence="6" type="primary">PMC1_3</name>
    <name evidence="6" type="ORF">H4R34_005736</name>
</gene>
<dbReference type="AlphaFoldDB" id="A0A9W8B1S8"/>
<dbReference type="Pfam" id="PF00689">
    <property type="entry name" value="Cation_ATPase_C"/>
    <property type="match status" value="1"/>
</dbReference>
<dbReference type="EMBL" id="JANBQB010001366">
    <property type="protein sequence ID" value="KAJ1971464.1"/>
    <property type="molecule type" value="Genomic_DNA"/>
</dbReference>
<dbReference type="Gene3D" id="1.20.1110.10">
    <property type="entry name" value="Calcium-transporting ATPase, transmembrane domain"/>
    <property type="match status" value="1"/>
</dbReference>
<dbReference type="InterPro" id="IPR006068">
    <property type="entry name" value="ATPase_P-typ_cation-transptr_C"/>
</dbReference>
<evidence type="ECO:0000313" key="6">
    <source>
        <dbReference type="EMBL" id="KAJ1971464.1"/>
    </source>
</evidence>
<organism evidence="6 7">
    <name type="scientific">Dimargaris verticillata</name>
    <dbReference type="NCBI Taxonomy" id="2761393"/>
    <lineage>
        <taxon>Eukaryota</taxon>
        <taxon>Fungi</taxon>
        <taxon>Fungi incertae sedis</taxon>
        <taxon>Zoopagomycota</taxon>
        <taxon>Kickxellomycotina</taxon>
        <taxon>Dimargaritomycetes</taxon>
        <taxon>Dimargaritales</taxon>
        <taxon>Dimargaritaceae</taxon>
        <taxon>Dimargaris</taxon>
    </lineage>
</organism>
<keyword evidence="4" id="KW-0812">Transmembrane</keyword>
<feature type="non-terminal residue" evidence="6">
    <location>
        <position position="1"/>
    </location>
</feature>
<dbReference type="GO" id="GO:0012505">
    <property type="term" value="C:endomembrane system"/>
    <property type="evidence" value="ECO:0007669"/>
    <property type="project" value="UniProtKB-SubCell"/>
</dbReference>
<dbReference type="GO" id="GO:0006874">
    <property type="term" value="P:intracellular calcium ion homeostasis"/>
    <property type="evidence" value="ECO:0007669"/>
    <property type="project" value="TreeGrafter"/>
</dbReference>
<dbReference type="GO" id="GO:0046872">
    <property type="term" value="F:metal ion binding"/>
    <property type="evidence" value="ECO:0007669"/>
    <property type="project" value="UniProtKB-KW"/>
</dbReference>
<feature type="transmembrane region" description="Helical" evidence="4">
    <location>
        <begin position="97"/>
        <end position="122"/>
    </location>
</feature>
<reference evidence="6" key="1">
    <citation type="submission" date="2022-07" db="EMBL/GenBank/DDBJ databases">
        <title>Phylogenomic reconstructions and comparative analyses of Kickxellomycotina fungi.</title>
        <authorList>
            <person name="Reynolds N.K."/>
            <person name="Stajich J.E."/>
            <person name="Barry K."/>
            <person name="Grigoriev I.V."/>
            <person name="Crous P."/>
            <person name="Smith M.E."/>
        </authorList>
    </citation>
    <scope>NUCLEOTIDE SEQUENCE</scope>
    <source>
        <strain evidence="6">RSA 567</strain>
    </source>
</reference>
<dbReference type="SUPFAM" id="SSF81665">
    <property type="entry name" value="Calcium ATPase, transmembrane domain M"/>
    <property type="match status" value="1"/>
</dbReference>
<evidence type="ECO:0000259" key="5">
    <source>
        <dbReference type="Pfam" id="PF00689"/>
    </source>
</evidence>